<dbReference type="PROSITE" id="PS50887">
    <property type="entry name" value="GGDEF"/>
    <property type="match status" value="1"/>
</dbReference>
<dbReference type="CDD" id="cd01949">
    <property type="entry name" value="GGDEF"/>
    <property type="match status" value="1"/>
</dbReference>
<keyword evidence="1" id="KW-1133">Transmembrane helix</keyword>
<evidence type="ECO:0000256" key="1">
    <source>
        <dbReference type="SAM" id="Phobius"/>
    </source>
</evidence>
<dbReference type="InterPro" id="IPR001633">
    <property type="entry name" value="EAL_dom"/>
</dbReference>
<keyword evidence="5" id="KW-1185">Reference proteome</keyword>
<dbReference type="Pfam" id="PF00563">
    <property type="entry name" value="EAL"/>
    <property type="match status" value="1"/>
</dbReference>
<name>A0ABT7KA04_9HYPH</name>
<comment type="caution">
    <text evidence="4">The sequence shown here is derived from an EMBL/GenBank/DDBJ whole genome shotgun (WGS) entry which is preliminary data.</text>
</comment>
<dbReference type="InterPro" id="IPR029787">
    <property type="entry name" value="Nucleotide_cyclase"/>
</dbReference>
<dbReference type="Proteomes" id="UP001172630">
    <property type="component" value="Unassembled WGS sequence"/>
</dbReference>
<sequence length="738" mass="80732">MGAVFGSFQRNTQIGRHSIVTAVLFSFALVVIVVTLMVLTAIGRVADYSNKLDDERSWETTAGALKTFEGLLDATLHDYAARNAAARNVYEVNDQDWIAGNYGEMSADGALFDMALVVDDDNKPVIAYRDGKPMTDKIEDVFDASIWALVDQVRKTRATSVPEASGYVMTDKGIAAIGVGTIREKSGHIPVPEGKRRYLIFVRHLDAAKIKMLSNTYVISGLRLVPPDTIARYAVSIVDPLGKPLGRLVWTSRGPGDVSYQQARPLVVGALGLVGMFFVVLLILGSLAGRRLRAEETLARQGSLRDRLSGLLNREGLRLDVDRLVESARADGSNVLLLYLDLDGFKEINDAYGHGTGDQLIRAVAAGLNVLIPPTATLARLGGDEFAVAFPTKELNDAPALRLAEQVLDFFAEPLEIGRRVVVVGASIGIASSPEGRIDREELVRRADLAMYKAKEAGRARMTCYETAMDADREERNALELDLRNAIEKEELTLAYQPLVDAKSHEITGVEALVRWSRPGYGPISPDAFIPIAETSGLIEALGLLVLRKACEAAQQWPGLRVAVNVSPGQFRNPAFADYVRHVLSRTEIEAERITLEITEGYIIQNPERTRQSIEQLKALGVKVALDDFGSGFSSIGYLRQFGFDRIKIDRSLTMDVLTDSRAREMLQATVALARSLDMPVTAEGIETEEQGIALELFGCDELQGYFFGKPLPEAEISKRLKAQTAAHTIADEREAAA</sequence>
<reference evidence="4" key="1">
    <citation type="submission" date="2023-06" db="EMBL/GenBank/DDBJ databases">
        <title>Phylogenetic Diversity of Rhizobium strains.</title>
        <authorList>
            <person name="Moura F.T."/>
            <person name="Helene L.C.F."/>
            <person name="Hungria M."/>
        </authorList>
    </citation>
    <scope>NUCLEOTIDE SEQUENCE</scope>
    <source>
        <strain evidence="4">CCGE524</strain>
    </source>
</reference>
<keyword evidence="1" id="KW-0472">Membrane</keyword>
<gene>
    <name evidence="4" type="ORF">PY650_07195</name>
</gene>
<proteinExistence type="predicted"/>
<feature type="transmembrane region" description="Helical" evidence="1">
    <location>
        <begin position="20"/>
        <end position="42"/>
    </location>
</feature>
<dbReference type="InterPro" id="IPR035919">
    <property type="entry name" value="EAL_sf"/>
</dbReference>
<protein>
    <submittedName>
        <fullName evidence="4">EAL domain-containing protein</fullName>
    </submittedName>
</protein>
<dbReference type="CDD" id="cd01948">
    <property type="entry name" value="EAL"/>
    <property type="match status" value="1"/>
</dbReference>
<dbReference type="InterPro" id="IPR043128">
    <property type="entry name" value="Rev_trsase/Diguanyl_cyclase"/>
</dbReference>
<dbReference type="PANTHER" id="PTHR44757">
    <property type="entry name" value="DIGUANYLATE CYCLASE DGCP"/>
    <property type="match status" value="1"/>
</dbReference>
<dbReference type="Gene3D" id="3.30.70.270">
    <property type="match status" value="1"/>
</dbReference>
<dbReference type="NCBIfam" id="TIGR00254">
    <property type="entry name" value="GGDEF"/>
    <property type="match status" value="1"/>
</dbReference>
<dbReference type="InterPro" id="IPR007892">
    <property type="entry name" value="CHASE4"/>
</dbReference>
<dbReference type="InterPro" id="IPR052155">
    <property type="entry name" value="Biofilm_reg_signaling"/>
</dbReference>
<dbReference type="EMBL" id="JARFYN010000007">
    <property type="protein sequence ID" value="MDL2405448.1"/>
    <property type="molecule type" value="Genomic_DNA"/>
</dbReference>
<accession>A0ABT7KA04</accession>
<dbReference type="Pfam" id="PF00990">
    <property type="entry name" value="GGDEF"/>
    <property type="match status" value="1"/>
</dbReference>
<dbReference type="SUPFAM" id="SSF55073">
    <property type="entry name" value="Nucleotide cyclase"/>
    <property type="match status" value="1"/>
</dbReference>
<dbReference type="Pfam" id="PF05228">
    <property type="entry name" value="CHASE4"/>
    <property type="match status" value="1"/>
</dbReference>
<keyword evidence="1" id="KW-0812">Transmembrane</keyword>
<dbReference type="SUPFAM" id="SSF141868">
    <property type="entry name" value="EAL domain-like"/>
    <property type="match status" value="1"/>
</dbReference>
<evidence type="ECO:0000259" key="2">
    <source>
        <dbReference type="PROSITE" id="PS50883"/>
    </source>
</evidence>
<dbReference type="PANTHER" id="PTHR44757:SF2">
    <property type="entry name" value="BIOFILM ARCHITECTURE MAINTENANCE PROTEIN MBAA"/>
    <property type="match status" value="1"/>
</dbReference>
<feature type="domain" description="EAL" evidence="2">
    <location>
        <begin position="476"/>
        <end position="725"/>
    </location>
</feature>
<evidence type="ECO:0000313" key="4">
    <source>
        <dbReference type="EMBL" id="MDL2405448.1"/>
    </source>
</evidence>
<feature type="transmembrane region" description="Helical" evidence="1">
    <location>
        <begin position="266"/>
        <end position="288"/>
    </location>
</feature>
<dbReference type="SMART" id="SM00052">
    <property type="entry name" value="EAL"/>
    <property type="match status" value="1"/>
</dbReference>
<dbReference type="SMART" id="SM00267">
    <property type="entry name" value="GGDEF"/>
    <property type="match status" value="1"/>
</dbReference>
<feature type="domain" description="GGDEF" evidence="3">
    <location>
        <begin position="333"/>
        <end position="467"/>
    </location>
</feature>
<organism evidence="4 5">
    <name type="scientific">Rhizobium calliandrae</name>
    <dbReference type="NCBI Taxonomy" id="1312182"/>
    <lineage>
        <taxon>Bacteria</taxon>
        <taxon>Pseudomonadati</taxon>
        <taxon>Pseudomonadota</taxon>
        <taxon>Alphaproteobacteria</taxon>
        <taxon>Hyphomicrobiales</taxon>
        <taxon>Rhizobiaceae</taxon>
        <taxon>Rhizobium/Agrobacterium group</taxon>
        <taxon>Rhizobium</taxon>
    </lineage>
</organism>
<evidence type="ECO:0000313" key="5">
    <source>
        <dbReference type="Proteomes" id="UP001172630"/>
    </source>
</evidence>
<dbReference type="InterPro" id="IPR000160">
    <property type="entry name" value="GGDEF_dom"/>
</dbReference>
<dbReference type="Gene3D" id="3.20.20.450">
    <property type="entry name" value="EAL domain"/>
    <property type="match status" value="1"/>
</dbReference>
<dbReference type="RefSeq" id="WP_285878368.1">
    <property type="nucleotide sequence ID" value="NZ_JARFYN010000007.1"/>
</dbReference>
<dbReference type="PROSITE" id="PS50883">
    <property type="entry name" value="EAL"/>
    <property type="match status" value="1"/>
</dbReference>
<evidence type="ECO:0000259" key="3">
    <source>
        <dbReference type="PROSITE" id="PS50887"/>
    </source>
</evidence>